<comment type="subcellular location">
    <subcellularLocation>
        <location evidence="1">Membrane</location>
        <topology evidence="1">Multi-pass membrane protein</topology>
    </subcellularLocation>
</comment>
<keyword evidence="3" id="KW-0201">Cytochrome c-type biogenesis</keyword>
<dbReference type="Proteomes" id="UP000756860">
    <property type="component" value="Unassembled WGS sequence"/>
</dbReference>
<evidence type="ECO:0000256" key="4">
    <source>
        <dbReference type="ARBA" id="ARBA00022989"/>
    </source>
</evidence>
<evidence type="ECO:0000256" key="5">
    <source>
        <dbReference type="ARBA" id="ARBA00023136"/>
    </source>
</evidence>
<accession>A0ABS5SGM3</accession>
<evidence type="ECO:0000259" key="7">
    <source>
        <dbReference type="Pfam" id="PF05140"/>
    </source>
</evidence>
<name>A0ABS5SGM3_9BACT</name>
<organism evidence="8 9">
    <name type="scientific">Geomobilimonas luticola</name>
    <dbReference type="NCBI Taxonomy" id="1114878"/>
    <lineage>
        <taxon>Bacteria</taxon>
        <taxon>Pseudomonadati</taxon>
        <taxon>Thermodesulfobacteriota</taxon>
        <taxon>Desulfuromonadia</taxon>
        <taxon>Geobacterales</taxon>
        <taxon>Geobacteraceae</taxon>
        <taxon>Geomobilimonas</taxon>
    </lineage>
</organism>
<gene>
    <name evidence="8" type="ORF">KI810_12200</name>
</gene>
<sequence length="374" mass="41485">MLVFLIIPLLVVLSVAFHVQLPFAGDARLLLINNVCFALVVAGRLLRYLAFMRKPVRYGTAWWWPRRNLVLAASADEVRTTLGREGYAFTADGRYGEKRDSGYLGTTVMYAGLLILLTVGCWDNLTQFSGVLLDGMGPATSLNKLESYRLVNKGPFASLPASLPRMQIINQYLLDDTYPMGATEVAFISPDGKSEKLLLKPRDPVSIGAYDVYMAKLVFEPQIVIKNRDSATLFDAFVTLHPLVQKRGVYSFYGLFQGNSVGGGVYFQPEKNTLKVVISQGDKKVVTDMVFQADQQVVQGDYILSCAKMGQWSEIHVVHRRHKGMLIIGGVLAVVGLLLRLAIRPQRVWLEEAPEGCSIWASGTETMNALKTKD</sequence>
<dbReference type="InterPro" id="IPR007816">
    <property type="entry name" value="ResB-like_domain"/>
</dbReference>
<feature type="domain" description="ResB-like" evidence="7">
    <location>
        <begin position="299"/>
        <end position="369"/>
    </location>
</feature>
<comment type="caution">
    <text evidence="8">The sequence shown here is derived from an EMBL/GenBank/DDBJ whole genome shotgun (WGS) entry which is preliminary data.</text>
</comment>
<dbReference type="EMBL" id="JAHCVK010000005">
    <property type="protein sequence ID" value="MBT0653822.1"/>
    <property type="molecule type" value="Genomic_DNA"/>
</dbReference>
<evidence type="ECO:0000256" key="1">
    <source>
        <dbReference type="ARBA" id="ARBA00004141"/>
    </source>
</evidence>
<evidence type="ECO:0000256" key="6">
    <source>
        <dbReference type="SAM" id="Phobius"/>
    </source>
</evidence>
<reference evidence="8 9" key="1">
    <citation type="submission" date="2021-05" db="EMBL/GenBank/DDBJ databases">
        <title>The draft genome of Geobacter luticola JCM 17780.</title>
        <authorList>
            <person name="Xu Z."/>
            <person name="Masuda Y."/>
            <person name="Itoh H."/>
            <person name="Senoo K."/>
        </authorList>
    </citation>
    <scope>NUCLEOTIDE SEQUENCE [LARGE SCALE GENOMIC DNA]</scope>
    <source>
        <strain evidence="8 9">JCM 17780</strain>
    </source>
</reference>
<evidence type="ECO:0000256" key="2">
    <source>
        <dbReference type="ARBA" id="ARBA00022692"/>
    </source>
</evidence>
<feature type="transmembrane region" description="Helical" evidence="6">
    <location>
        <begin position="324"/>
        <end position="343"/>
    </location>
</feature>
<protein>
    <recommendedName>
        <fullName evidence="7">ResB-like domain-containing protein</fullName>
    </recommendedName>
</protein>
<proteinExistence type="predicted"/>
<dbReference type="Pfam" id="PF05140">
    <property type="entry name" value="ResB"/>
    <property type="match status" value="1"/>
</dbReference>
<keyword evidence="4 6" id="KW-1133">Transmembrane helix</keyword>
<evidence type="ECO:0000313" key="8">
    <source>
        <dbReference type="EMBL" id="MBT0653822.1"/>
    </source>
</evidence>
<evidence type="ECO:0000313" key="9">
    <source>
        <dbReference type="Proteomes" id="UP000756860"/>
    </source>
</evidence>
<keyword evidence="2 6" id="KW-0812">Transmembrane</keyword>
<evidence type="ECO:0000256" key="3">
    <source>
        <dbReference type="ARBA" id="ARBA00022748"/>
    </source>
</evidence>
<keyword evidence="9" id="KW-1185">Reference proteome</keyword>
<feature type="transmembrane region" description="Helical" evidence="6">
    <location>
        <begin position="27"/>
        <end position="46"/>
    </location>
</feature>
<keyword evidence="5 6" id="KW-0472">Membrane</keyword>